<reference evidence="1 2" key="1">
    <citation type="submission" date="2019-06" db="EMBL/GenBank/DDBJ databases">
        <title>Sequencing the genomes of 1000 actinobacteria strains.</title>
        <authorList>
            <person name="Klenk H.-P."/>
        </authorList>
    </citation>
    <scope>NUCLEOTIDE SEQUENCE [LARGE SCALE GENOMIC DNA]</scope>
    <source>
        <strain evidence="1 2">DSM 24683</strain>
    </source>
</reference>
<name>A0A561BXW5_9ACTN</name>
<comment type="caution">
    <text evidence="1">The sequence shown here is derived from an EMBL/GenBank/DDBJ whole genome shotgun (WGS) entry which is preliminary data.</text>
</comment>
<evidence type="ECO:0000313" key="2">
    <source>
        <dbReference type="Proteomes" id="UP000318380"/>
    </source>
</evidence>
<gene>
    <name evidence="1" type="ORF">FB561_4876</name>
</gene>
<keyword evidence="2" id="KW-1185">Reference proteome</keyword>
<dbReference type="OrthoDB" id="3819889at2"/>
<organism evidence="1 2">
    <name type="scientific">Kribbella amoyensis</name>
    <dbReference type="NCBI Taxonomy" id="996641"/>
    <lineage>
        <taxon>Bacteria</taxon>
        <taxon>Bacillati</taxon>
        <taxon>Actinomycetota</taxon>
        <taxon>Actinomycetes</taxon>
        <taxon>Propionibacteriales</taxon>
        <taxon>Kribbellaceae</taxon>
        <taxon>Kribbella</taxon>
    </lineage>
</organism>
<sequence>MRICVLTVNHGTTPYAELLLASLQHHHDREDLDVVVLDNTSDELDRLNRFASVEVVQTGYTTNHTLTTHGEILRDAVLARPAYDAYLFVDCDVCFVADRTIDAMEAELAADPDAFAVQARWITHQGDELHPTDNAPPVAYVRESVRNSPDADWPAPLEYALAIQLNERVHPFCALVRNDDAFRLTVEHVGLSPAAVQAERGGKWWDTLGLLTQVMKTHGRYWTLSEQGVLHFGNVSWSPDWAAEKAAARDQLLAKYR</sequence>
<dbReference type="InterPro" id="IPR029044">
    <property type="entry name" value="Nucleotide-diphossugar_trans"/>
</dbReference>
<evidence type="ECO:0000313" key="1">
    <source>
        <dbReference type="EMBL" id="TWD83707.1"/>
    </source>
</evidence>
<dbReference type="AlphaFoldDB" id="A0A561BXW5"/>
<protein>
    <recommendedName>
        <fullName evidence="3">Glycosyl transferase family 2</fullName>
    </recommendedName>
</protein>
<dbReference type="SUPFAM" id="SSF53448">
    <property type="entry name" value="Nucleotide-diphospho-sugar transferases"/>
    <property type="match status" value="1"/>
</dbReference>
<proteinExistence type="predicted"/>
<dbReference type="EMBL" id="VIVK01000001">
    <property type="protein sequence ID" value="TWD83707.1"/>
    <property type="molecule type" value="Genomic_DNA"/>
</dbReference>
<evidence type="ECO:0008006" key="3">
    <source>
        <dbReference type="Google" id="ProtNLM"/>
    </source>
</evidence>
<dbReference type="Proteomes" id="UP000318380">
    <property type="component" value="Unassembled WGS sequence"/>
</dbReference>
<dbReference type="RefSeq" id="WP_145810532.1">
    <property type="nucleotide sequence ID" value="NZ_VIVK01000001.1"/>
</dbReference>
<accession>A0A561BXW5</accession>